<proteinExistence type="predicted"/>
<protein>
    <submittedName>
        <fullName evidence="1">Uncharacterized protein</fullName>
    </submittedName>
</protein>
<reference evidence="1" key="2">
    <citation type="journal article" date="2022" name="Res Sq">
        <title>Comparative Genomics Reveals Insights into the Divergent Evolution of Astigmatic Mites and Household Pest Adaptations.</title>
        <authorList>
            <person name="Xiong Q."/>
            <person name="Wan A.T.-Y."/>
            <person name="Liu X.-Y."/>
            <person name="Fung C.S.-H."/>
            <person name="Xiao X."/>
            <person name="Malainual N."/>
            <person name="Hou J."/>
            <person name="Wang L."/>
            <person name="Wang M."/>
            <person name="Yang K."/>
            <person name="Cui Y."/>
            <person name="Leung E."/>
            <person name="Nong W."/>
            <person name="Shin S.-K."/>
            <person name="Au S."/>
            <person name="Jeong K.Y."/>
            <person name="Chew F.T."/>
            <person name="Hui J."/>
            <person name="Leung T.F."/>
            <person name="Tungtrongchitr A."/>
            <person name="Zhong N."/>
            <person name="Liu Z."/>
            <person name="Tsui S."/>
        </authorList>
    </citation>
    <scope>NUCLEOTIDE SEQUENCE</scope>
    <source>
        <strain evidence="1">Derf</strain>
        <tissue evidence="1">Whole organism</tissue>
    </source>
</reference>
<dbReference type="EMBL" id="ASGP02000008">
    <property type="protein sequence ID" value="KAH9493666.1"/>
    <property type="molecule type" value="Genomic_DNA"/>
</dbReference>
<keyword evidence="2" id="KW-1185">Reference proteome</keyword>
<evidence type="ECO:0000313" key="1">
    <source>
        <dbReference type="EMBL" id="KAH9493666.1"/>
    </source>
</evidence>
<evidence type="ECO:0000313" key="2">
    <source>
        <dbReference type="Proteomes" id="UP000790347"/>
    </source>
</evidence>
<dbReference type="Proteomes" id="UP000790347">
    <property type="component" value="Unassembled WGS sequence"/>
</dbReference>
<sequence length="85" mass="9684">MSYKNRKKNIKQLLVIRIFFFNFRNNKLYYGVESKFRNLLNASNSCMTRVISVVAVISGIEVEDDGVEVDDDDVEIDDDDGDGDG</sequence>
<comment type="caution">
    <text evidence="1">The sequence shown here is derived from an EMBL/GenBank/DDBJ whole genome shotgun (WGS) entry which is preliminary data.</text>
</comment>
<accession>A0A922HNZ5</accession>
<dbReference type="AlphaFoldDB" id="A0A922HNZ5"/>
<gene>
    <name evidence="1" type="ORF">DERF_014404</name>
</gene>
<reference evidence="1" key="1">
    <citation type="submission" date="2013-05" db="EMBL/GenBank/DDBJ databases">
        <authorList>
            <person name="Yim A.K.Y."/>
            <person name="Chan T.F."/>
            <person name="Ji K.M."/>
            <person name="Liu X.Y."/>
            <person name="Zhou J.W."/>
            <person name="Li R.Q."/>
            <person name="Yang K.Y."/>
            <person name="Li J."/>
            <person name="Li M."/>
            <person name="Law P.T.W."/>
            <person name="Wu Y.L."/>
            <person name="Cai Z.L."/>
            <person name="Qin H."/>
            <person name="Bao Y."/>
            <person name="Leung R.K.K."/>
            <person name="Ng P.K.S."/>
            <person name="Zou J."/>
            <person name="Zhong X.J."/>
            <person name="Ran P.X."/>
            <person name="Zhong N.S."/>
            <person name="Liu Z.G."/>
            <person name="Tsui S.K.W."/>
        </authorList>
    </citation>
    <scope>NUCLEOTIDE SEQUENCE</scope>
    <source>
        <strain evidence="1">Derf</strain>
        <tissue evidence="1">Whole organism</tissue>
    </source>
</reference>
<name>A0A922HNZ5_DERFA</name>
<organism evidence="1 2">
    <name type="scientific">Dermatophagoides farinae</name>
    <name type="common">American house dust mite</name>
    <dbReference type="NCBI Taxonomy" id="6954"/>
    <lineage>
        <taxon>Eukaryota</taxon>
        <taxon>Metazoa</taxon>
        <taxon>Ecdysozoa</taxon>
        <taxon>Arthropoda</taxon>
        <taxon>Chelicerata</taxon>
        <taxon>Arachnida</taxon>
        <taxon>Acari</taxon>
        <taxon>Acariformes</taxon>
        <taxon>Sarcoptiformes</taxon>
        <taxon>Astigmata</taxon>
        <taxon>Psoroptidia</taxon>
        <taxon>Analgoidea</taxon>
        <taxon>Pyroglyphidae</taxon>
        <taxon>Dermatophagoidinae</taxon>
        <taxon>Dermatophagoides</taxon>
    </lineage>
</organism>